<name>A0A316UWQ5_9BASI</name>
<evidence type="ECO:0000313" key="2">
    <source>
        <dbReference type="EMBL" id="PWN29662.1"/>
    </source>
</evidence>
<keyword evidence="1" id="KW-0732">Signal</keyword>
<evidence type="ECO:0000313" key="3">
    <source>
        <dbReference type="Proteomes" id="UP000245884"/>
    </source>
</evidence>
<sequence length="81" mass="8811">MALFHGLSPFLVNLMLYAQSFHFPRTVHASASSPSCSKATVCLTENRWPLHARGRALEVGPIIAARHPLPSSLSHPLPTIV</sequence>
<organism evidence="2 3">
    <name type="scientific">Jaminaea rosea</name>
    <dbReference type="NCBI Taxonomy" id="1569628"/>
    <lineage>
        <taxon>Eukaryota</taxon>
        <taxon>Fungi</taxon>
        <taxon>Dikarya</taxon>
        <taxon>Basidiomycota</taxon>
        <taxon>Ustilaginomycotina</taxon>
        <taxon>Exobasidiomycetes</taxon>
        <taxon>Microstromatales</taxon>
        <taxon>Microstromatales incertae sedis</taxon>
        <taxon>Jaminaea</taxon>
    </lineage>
</organism>
<dbReference type="RefSeq" id="XP_025364274.1">
    <property type="nucleotide sequence ID" value="XM_025503259.1"/>
</dbReference>
<protein>
    <recommendedName>
        <fullName evidence="4">Secreted protein</fullName>
    </recommendedName>
</protein>
<dbReference type="Proteomes" id="UP000245884">
    <property type="component" value="Unassembled WGS sequence"/>
</dbReference>
<proteinExistence type="predicted"/>
<dbReference type="GeneID" id="37025082"/>
<keyword evidence="3" id="KW-1185">Reference proteome</keyword>
<feature type="signal peptide" evidence="1">
    <location>
        <begin position="1"/>
        <end position="29"/>
    </location>
</feature>
<evidence type="ECO:0000256" key="1">
    <source>
        <dbReference type="SAM" id="SignalP"/>
    </source>
</evidence>
<gene>
    <name evidence="2" type="ORF">BDZ90DRAFT_116865</name>
</gene>
<dbReference type="AlphaFoldDB" id="A0A316UWQ5"/>
<evidence type="ECO:0008006" key="4">
    <source>
        <dbReference type="Google" id="ProtNLM"/>
    </source>
</evidence>
<accession>A0A316UWQ5</accession>
<feature type="chain" id="PRO_5016325409" description="Secreted protein" evidence="1">
    <location>
        <begin position="30"/>
        <end position="81"/>
    </location>
</feature>
<dbReference type="EMBL" id="KZ819663">
    <property type="protein sequence ID" value="PWN29662.1"/>
    <property type="molecule type" value="Genomic_DNA"/>
</dbReference>
<reference evidence="2 3" key="1">
    <citation type="journal article" date="2018" name="Mol. Biol. Evol.">
        <title>Broad Genomic Sampling Reveals a Smut Pathogenic Ancestry of the Fungal Clade Ustilaginomycotina.</title>
        <authorList>
            <person name="Kijpornyongpan T."/>
            <person name="Mondo S.J."/>
            <person name="Barry K."/>
            <person name="Sandor L."/>
            <person name="Lee J."/>
            <person name="Lipzen A."/>
            <person name="Pangilinan J."/>
            <person name="LaButti K."/>
            <person name="Hainaut M."/>
            <person name="Henrissat B."/>
            <person name="Grigoriev I.V."/>
            <person name="Spatafora J.W."/>
            <person name="Aime M.C."/>
        </authorList>
    </citation>
    <scope>NUCLEOTIDE SEQUENCE [LARGE SCALE GENOMIC DNA]</scope>
    <source>
        <strain evidence="2 3">MCA 5214</strain>
    </source>
</reference>